<protein>
    <recommendedName>
        <fullName evidence="5">Variable surface lipoprotein</fullName>
    </recommendedName>
</protein>
<dbReference type="EMBL" id="CP051480">
    <property type="protein sequence ID" value="QJG66248.1"/>
    <property type="molecule type" value="Genomic_DNA"/>
</dbReference>
<dbReference type="RefSeq" id="WP_169580072.1">
    <property type="nucleotide sequence ID" value="NZ_CP051480.1"/>
</dbReference>
<evidence type="ECO:0000256" key="2">
    <source>
        <dbReference type="SAM" id="SignalP"/>
    </source>
</evidence>
<accession>A0A858U620</accession>
<proteinExistence type="predicted"/>
<organism evidence="3 4">
    <name type="scientific">Mycoplasma phocoeninasale</name>
    <dbReference type="NCBI Taxonomy" id="2726117"/>
    <lineage>
        <taxon>Bacteria</taxon>
        <taxon>Bacillati</taxon>
        <taxon>Mycoplasmatota</taxon>
        <taxon>Mollicutes</taxon>
        <taxon>Mycoplasmataceae</taxon>
        <taxon>Mycoplasma</taxon>
    </lineage>
</organism>
<evidence type="ECO:0000313" key="3">
    <source>
        <dbReference type="EMBL" id="QJG66248.1"/>
    </source>
</evidence>
<keyword evidence="2" id="KW-0732">Signal</keyword>
<gene>
    <name evidence="3" type="ORF">HGG64_00775</name>
</gene>
<keyword evidence="4" id="KW-1185">Reference proteome</keyword>
<feature type="compositionally biased region" description="Pro residues" evidence="1">
    <location>
        <begin position="82"/>
        <end position="100"/>
    </location>
</feature>
<evidence type="ECO:0000256" key="1">
    <source>
        <dbReference type="SAM" id="MobiDB-lite"/>
    </source>
</evidence>
<name>A0A858U620_9MOLU</name>
<feature type="region of interest" description="Disordered" evidence="1">
    <location>
        <begin position="29"/>
        <end position="155"/>
    </location>
</feature>
<dbReference type="Proteomes" id="UP000501728">
    <property type="component" value="Chromosome"/>
</dbReference>
<sequence>MKKNLKWLVIMPISVFSLPMIAAACENKKDNIEPKNPPSMDMPKDPMITPPNDSTPQTPPKMDMPPKKDAPQTPPSKDVPKNPMPTPPNDSTPQTPPAEDMPPKMDIPNNPNMMMHEAPKPTPPPAKDIPPKKEMPQTPPKSTPPETPKNPLDPMDMNKPNIPKLEEKDKLEYSKQVLYLNLWDLHKNKTPTDYDFEAETILNNLFTKKYIEGDVFQNGKILINDLKNARKENKISKVVDVLVKSAIGSDKYSTYINFLDEKEIEYIRDFRVINDMNRFDIFNKFWREIRENDSPVVDYKVLFFLDYVLTYDRNTGNLKYNEILELIKKALENKTNLTKQEVEQINMIVKKQK</sequence>
<dbReference type="AlphaFoldDB" id="A0A858U620"/>
<feature type="chain" id="PRO_5032701475" description="Variable surface lipoprotein" evidence="2">
    <location>
        <begin position="23"/>
        <end position="353"/>
    </location>
</feature>
<feature type="compositionally biased region" description="Pro residues" evidence="1">
    <location>
        <begin position="137"/>
        <end position="148"/>
    </location>
</feature>
<dbReference type="KEGG" id="mphn:HGG64_00775"/>
<feature type="signal peptide" evidence="2">
    <location>
        <begin position="1"/>
        <end position="22"/>
    </location>
</feature>
<reference evidence="3 4" key="1">
    <citation type="submission" date="2020-04" db="EMBL/GenBank/DDBJ databases">
        <title>Novel Mycoplasma species detected in Phocoena phocoena (harbor porpoise) from the USA.</title>
        <authorList>
            <person name="Volokhov D.V."/>
        </authorList>
    </citation>
    <scope>NUCLEOTIDE SEQUENCE [LARGE SCALE GENOMIC DNA]</scope>
    <source>
        <strain evidence="3 4">C264-NAS</strain>
    </source>
</reference>
<evidence type="ECO:0000313" key="4">
    <source>
        <dbReference type="Proteomes" id="UP000501728"/>
    </source>
</evidence>
<dbReference type="PROSITE" id="PS51257">
    <property type="entry name" value="PROKAR_LIPOPROTEIN"/>
    <property type="match status" value="1"/>
</dbReference>
<evidence type="ECO:0008006" key="5">
    <source>
        <dbReference type="Google" id="ProtNLM"/>
    </source>
</evidence>